<protein>
    <submittedName>
        <fullName evidence="1">Uncharacterized protein</fullName>
    </submittedName>
</protein>
<name>A0A2A2JH15_9BILA</name>
<dbReference type="Proteomes" id="UP000218231">
    <property type="component" value="Unassembled WGS sequence"/>
</dbReference>
<proteinExistence type="predicted"/>
<keyword evidence="2" id="KW-1185">Reference proteome</keyword>
<organism evidence="1 2">
    <name type="scientific">Diploscapter pachys</name>
    <dbReference type="NCBI Taxonomy" id="2018661"/>
    <lineage>
        <taxon>Eukaryota</taxon>
        <taxon>Metazoa</taxon>
        <taxon>Ecdysozoa</taxon>
        <taxon>Nematoda</taxon>
        <taxon>Chromadorea</taxon>
        <taxon>Rhabditida</taxon>
        <taxon>Rhabditina</taxon>
        <taxon>Rhabditomorpha</taxon>
        <taxon>Rhabditoidea</taxon>
        <taxon>Rhabditidae</taxon>
        <taxon>Diploscapter</taxon>
    </lineage>
</organism>
<gene>
    <name evidence="1" type="ORF">WR25_04385</name>
</gene>
<evidence type="ECO:0000313" key="2">
    <source>
        <dbReference type="Proteomes" id="UP000218231"/>
    </source>
</evidence>
<accession>A0A2A2JH15</accession>
<reference evidence="1 2" key="1">
    <citation type="journal article" date="2017" name="Curr. Biol.">
        <title>Genome architecture and evolution of a unichromosomal asexual nematode.</title>
        <authorList>
            <person name="Fradin H."/>
            <person name="Zegar C."/>
            <person name="Gutwein M."/>
            <person name="Lucas J."/>
            <person name="Kovtun M."/>
            <person name="Corcoran D."/>
            <person name="Baugh L.R."/>
            <person name="Kiontke K."/>
            <person name="Gunsalus K."/>
            <person name="Fitch D.H."/>
            <person name="Piano F."/>
        </authorList>
    </citation>
    <scope>NUCLEOTIDE SEQUENCE [LARGE SCALE GENOMIC DNA]</scope>
    <source>
        <strain evidence="1">PF1309</strain>
    </source>
</reference>
<dbReference type="EMBL" id="LIAE01010440">
    <property type="protein sequence ID" value="PAV61023.1"/>
    <property type="molecule type" value="Genomic_DNA"/>
</dbReference>
<dbReference type="AlphaFoldDB" id="A0A2A2JH15"/>
<evidence type="ECO:0000313" key="1">
    <source>
        <dbReference type="EMBL" id="PAV61023.1"/>
    </source>
</evidence>
<comment type="caution">
    <text evidence="1">The sequence shown here is derived from an EMBL/GenBank/DDBJ whole genome shotgun (WGS) entry which is preliminary data.</text>
</comment>
<sequence>MRRLTNKNDSLSLQSVASSSSVQAFERQQIENIYDRQRDLTELRAGFTEVQGEHNVQQALLLLHNNANNCFKLINMLQESYNTVAEKKKTAKSAENPFRSNSAKTELNDAEVAHRTKKDFLIFALHELMTAFTSFSDAIGSIQLQDTSKGQITTVIDNFKAYIRDLIDEVSKTSNMQIENVKQHEAEMCSLLDELTEKLKLDANDRLESIMSIK</sequence>